<feature type="compositionally biased region" description="Basic and acidic residues" evidence="1">
    <location>
        <begin position="274"/>
        <end position="306"/>
    </location>
</feature>
<dbReference type="Pfam" id="PF07839">
    <property type="entry name" value="CaM_binding"/>
    <property type="match status" value="1"/>
</dbReference>
<evidence type="ECO:0000256" key="1">
    <source>
        <dbReference type="SAM" id="MobiDB-lite"/>
    </source>
</evidence>
<sequence length="398" mass="43173">MATTKRDGIGGREKRVPSPANSNINLGQRSTKNSNSPSSGKQVPNYLNPATVTSRSEPSKNAKKPGIVSDKDRAAKAALNRRRSMDRPDPSATRANKSLISPGHKDNTPRTLQPVSSSKSSTFSPKPTVPKTGTGKPLMLSSSRSVKKPTTVVIIKKDAGSKKAPIASSTVHDTKQVIKVETKNEMDESSPVHGVEEVIKVENEVEAPEIPKSHIQKELDVVNAEVKDAKEVNKDIICDIAPVSEEQSLSQIDEIDEGILQGENFDPEDDREGEENAKSDGDSHEGIETEAAHKMEENVVDEKEGRNEEEENKEVDEGSQKLTEDVENKSVEESKPEAVNVVAKRQAAAVQGKKESPAAYNAVIEETASKLLEKRKNKVKALVGAFQTVIDYETAASK</sequence>
<organism evidence="3 4">
    <name type="scientific">Rubroshorea leprosula</name>
    <dbReference type="NCBI Taxonomy" id="152421"/>
    <lineage>
        <taxon>Eukaryota</taxon>
        <taxon>Viridiplantae</taxon>
        <taxon>Streptophyta</taxon>
        <taxon>Embryophyta</taxon>
        <taxon>Tracheophyta</taxon>
        <taxon>Spermatophyta</taxon>
        <taxon>Magnoliopsida</taxon>
        <taxon>eudicotyledons</taxon>
        <taxon>Gunneridae</taxon>
        <taxon>Pentapetalae</taxon>
        <taxon>rosids</taxon>
        <taxon>malvids</taxon>
        <taxon>Malvales</taxon>
        <taxon>Dipterocarpaceae</taxon>
        <taxon>Rubroshorea</taxon>
    </lineage>
</organism>
<dbReference type="InterPro" id="IPR012417">
    <property type="entry name" value="CaM-bd_dom_pln"/>
</dbReference>
<dbReference type="PANTHER" id="PTHR33349">
    <property type="entry name" value="EMB|CAB62594.1"/>
    <property type="match status" value="1"/>
</dbReference>
<comment type="caution">
    <text evidence="3">The sequence shown here is derived from an EMBL/GenBank/DDBJ whole genome shotgun (WGS) entry which is preliminary data.</text>
</comment>
<reference evidence="3 4" key="1">
    <citation type="journal article" date="2021" name="Commun. Biol.">
        <title>The genome of Shorea leprosula (Dipterocarpaceae) highlights the ecological relevance of drought in aseasonal tropical rainforests.</title>
        <authorList>
            <person name="Ng K.K.S."/>
            <person name="Kobayashi M.J."/>
            <person name="Fawcett J.A."/>
            <person name="Hatakeyama M."/>
            <person name="Paape T."/>
            <person name="Ng C.H."/>
            <person name="Ang C.C."/>
            <person name="Tnah L.H."/>
            <person name="Lee C.T."/>
            <person name="Nishiyama T."/>
            <person name="Sese J."/>
            <person name="O'Brien M.J."/>
            <person name="Copetti D."/>
            <person name="Mohd Noor M.I."/>
            <person name="Ong R.C."/>
            <person name="Putra M."/>
            <person name="Sireger I.Z."/>
            <person name="Indrioko S."/>
            <person name="Kosugi Y."/>
            <person name="Izuno A."/>
            <person name="Isagi Y."/>
            <person name="Lee S.L."/>
            <person name="Shimizu K.K."/>
        </authorList>
    </citation>
    <scope>NUCLEOTIDE SEQUENCE [LARGE SCALE GENOMIC DNA]</scope>
    <source>
        <strain evidence="3">214</strain>
    </source>
</reference>
<feature type="region of interest" description="Disordered" evidence="1">
    <location>
        <begin position="1"/>
        <end position="147"/>
    </location>
</feature>
<protein>
    <recommendedName>
        <fullName evidence="2">Calmodulin-binding domain-containing protein</fullName>
    </recommendedName>
</protein>
<feature type="compositionally biased region" description="Polar residues" evidence="1">
    <location>
        <begin position="19"/>
        <end position="42"/>
    </location>
</feature>
<accession>A0AAV5IWP3</accession>
<feature type="domain" description="Calmodulin-binding" evidence="2">
    <location>
        <begin position="291"/>
        <end position="391"/>
    </location>
</feature>
<dbReference type="GO" id="GO:0005516">
    <property type="term" value="F:calmodulin binding"/>
    <property type="evidence" value="ECO:0007669"/>
    <property type="project" value="InterPro"/>
</dbReference>
<name>A0AAV5IWP3_9ROSI</name>
<feature type="compositionally biased region" description="Low complexity" evidence="1">
    <location>
        <begin position="114"/>
        <end position="132"/>
    </location>
</feature>
<evidence type="ECO:0000313" key="3">
    <source>
        <dbReference type="EMBL" id="GKV03046.1"/>
    </source>
</evidence>
<feature type="region of interest" description="Disordered" evidence="1">
    <location>
        <begin position="248"/>
        <end position="338"/>
    </location>
</feature>
<evidence type="ECO:0000313" key="4">
    <source>
        <dbReference type="Proteomes" id="UP001054252"/>
    </source>
</evidence>
<gene>
    <name evidence="3" type="ORF">SLEP1_g15412</name>
</gene>
<dbReference type="SMART" id="SM01054">
    <property type="entry name" value="CaM_binding"/>
    <property type="match status" value="1"/>
</dbReference>
<dbReference type="EMBL" id="BPVZ01000020">
    <property type="protein sequence ID" value="GKV03046.1"/>
    <property type="molecule type" value="Genomic_DNA"/>
</dbReference>
<dbReference type="AlphaFoldDB" id="A0AAV5IWP3"/>
<proteinExistence type="predicted"/>
<feature type="compositionally biased region" description="Basic and acidic residues" evidence="1">
    <location>
        <begin position="1"/>
        <end position="16"/>
    </location>
</feature>
<feature type="compositionally biased region" description="Basic and acidic residues" evidence="1">
    <location>
        <begin position="315"/>
        <end position="336"/>
    </location>
</feature>
<dbReference type="PANTHER" id="PTHR33349:SF20">
    <property type="entry name" value="CHROMO DOMAIN CEC-LIKE PROTEIN"/>
    <property type="match status" value="1"/>
</dbReference>
<evidence type="ECO:0000259" key="2">
    <source>
        <dbReference type="SMART" id="SM01054"/>
    </source>
</evidence>
<keyword evidence="4" id="KW-1185">Reference proteome</keyword>
<dbReference type="Proteomes" id="UP001054252">
    <property type="component" value="Unassembled WGS sequence"/>
</dbReference>